<sequence>MIPQLHHLLFFSTLLGLCAASLEVRLGRRQEEQPQHNQPISPPLSGSGESEGLNTGEVIGYSLLGLFGVALVIGIFVGLRRRNRARARAHEEHELSRRRRRYYR</sequence>
<organism evidence="4 5">
    <name type="scientific">Neurospora intermedia</name>
    <dbReference type="NCBI Taxonomy" id="5142"/>
    <lineage>
        <taxon>Eukaryota</taxon>
        <taxon>Fungi</taxon>
        <taxon>Dikarya</taxon>
        <taxon>Ascomycota</taxon>
        <taxon>Pezizomycotina</taxon>
        <taxon>Sordariomycetes</taxon>
        <taxon>Sordariomycetidae</taxon>
        <taxon>Sordariales</taxon>
        <taxon>Sordariaceae</taxon>
        <taxon>Neurospora</taxon>
    </lineage>
</organism>
<feature type="chain" id="PRO_5045989130" description="Gram-positive cocci surface proteins LPxTG domain-containing protein" evidence="3">
    <location>
        <begin position="21"/>
        <end position="104"/>
    </location>
</feature>
<evidence type="ECO:0008006" key="6">
    <source>
        <dbReference type="Google" id="ProtNLM"/>
    </source>
</evidence>
<gene>
    <name evidence="4" type="ORF">QR685DRAFT_482877</name>
</gene>
<feature type="transmembrane region" description="Helical" evidence="2">
    <location>
        <begin position="58"/>
        <end position="79"/>
    </location>
</feature>
<evidence type="ECO:0000313" key="5">
    <source>
        <dbReference type="Proteomes" id="UP001451303"/>
    </source>
</evidence>
<proteinExistence type="predicted"/>
<keyword evidence="2" id="KW-1133">Transmembrane helix</keyword>
<evidence type="ECO:0000256" key="2">
    <source>
        <dbReference type="SAM" id="Phobius"/>
    </source>
</evidence>
<evidence type="ECO:0000256" key="1">
    <source>
        <dbReference type="SAM" id="MobiDB-lite"/>
    </source>
</evidence>
<feature type="region of interest" description="Disordered" evidence="1">
    <location>
        <begin position="28"/>
        <end position="51"/>
    </location>
</feature>
<dbReference type="NCBIfam" id="TIGR01167">
    <property type="entry name" value="LPXTG_anchor"/>
    <property type="match status" value="1"/>
</dbReference>
<feature type="region of interest" description="Disordered" evidence="1">
    <location>
        <begin position="83"/>
        <end position="104"/>
    </location>
</feature>
<evidence type="ECO:0000313" key="4">
    <source>
        <dbReference type="EMBL" id="KAL0466485.1"/>
    </source>
</evidence>
<keyword evidence="3" id="KW-0732">Signal</keyword>
<protein>
    <recommendedName>
        <fullName evidence="6">Gram-positive cocci surface proteins LPxTG domain-containing protein</fullName>
    </recommendedName>
</protein>
<keyword evidence="2" id="KW-0472">Membrane</keyword>
<feature type="signal peptide" evidence="3">
    <location>
        <begin position="1"/>
        <end position="20"/>
    </location>
</feature>
<comment type="caution">
    <text evidence="4">The sequence shown here is derived from an EMBL/GenBank/DDBJ whole genome shotgun (WGS) entry which is preliminary data.</text>
</comment>
<reference evidence="4 5" key="1">
    <citation type="submission" date="2023-09" db="EMBL/GenBank/DDBJ databases">
        <title>Multi-omics analysis of a traditional fermented food reveals byproduct-associated fungal strains for waste-to-food upcycling.</title>
        <authorList>
            <consortium name="Lawrence Berkeley National Laboratory"/>
            <person name="Rekdal V.M."/>
            <person name="Villalobos-Escobedo J.M."/>
            <person name="Rodriguez-Valeron N."/>
            <person name="Garcia M.O."/>
            <person name="Vasquez D.P."/>
            <person name="Damayanti I."/>
            <person name="Sorensen P.M."/>
            <person name="Baidoo E.E."/>
            <person name="De Carvalho A.C."/>
            <person name="Riley R."/>
            <person name="Lipzen A."/>
            <person name="He G."/>
            <person name="Yan M."/>
            <person name="Haridas S."/>
            <person name="Daum C."/>
            <person name="Yoshinaga Y."/>
            <person name="Ng V."/>
            <person name="Grigoriev I.V."/>
            <person name="Munk R."/>
            <person name="Nuraida L."/>
            <person name="Wijaya C.H."/>
            <person name="Morales P.-C."/>
            <person name="Keasling J.D."/>
        </authorList>
    </citation>
    <scope>NUCLEOTIDE SEQUENCE [LARGE SCALE GENOMIC DNA]</scope>
    <source>
        <strain evidence="4 5">FGSC 2613</strain>
    </source>
</reference>
<dbReference type="EMBL" id="JAVLET010000012">
    <property type="protein sequence ID" value="KAL0466485.1"/>
    <property type="molecule type" value="Genomic_DNA"/>
</dbReference>
<accession>A0ABR3D1A4</accession>
<keyword evidence="5" id="KW-1185">Reference proteome</keyword>
<dbReference type="Proteomes" id="UP001451303">
    <property type="component" value="Unassembled WGS sequence"/>
</dbReference>
<keyword evidence="2" id="KW-0812">Transmembrane</keyword>
<evidence type="ECO:0000256" key="3">
    <source>
        <dbReference type="SAM" id="SignalP"/>
    </source>
</evidence>
<name>A0ABR3D1A4_NEUIN</name>